<feature type="compositionally biased region" description="Gly residues" evidence="1">
    <location>
        <begin position="56"/>
        <end position="73"/>
    </location>
</feature>
<reference evidence="4" key="1">
    <citation type="journal article" date="2019" name="Int. J. Syst. Evol. Microbiol.">
        <title>The Global Catalogue of Microorganisms (GCM) 10K type strain sequencing project: providing services to taxonomists for standard genome sequencing and annotation.</title>
        <authorList>
            <consortium name="The Broad Institute Genomics Platform"/>
            <consortium name="The Broad Institute Genome Sequencing Center for Infectious Disease"/>
            <person name="Wu L."/>
            <person name="Ma J."/>
        </authorList>
    </citation>
    <scope>NUCLEOTIDE SEQUENCE [LARGE SCALE GENOMIC DNA]</scope>
    <source>
        <strain evidence="4">JCM 3325</strain>
    </source>
</reference>
<dbReference type="EMBL" id="BAAARW010000012">
    <property type="protein sequence ID" value="GAA2420870.1"/>
    <property type="molecule type" value="Genomic_DNA"/>
</dbReference>
<gene>
    <name evidence="3" type="ORF">GCM10010191_35260</name>
</gene>
<evidence type="ECO:0000256" key="1">
    <source>
        <dbReference type="SAM" id="MobiDB-lite"/>
    </source>
</evidence>
<dbReference type="PROSITE" id="PS51318">
    <property type="entry name" value="TAT"/>
    <property type="match status" value="1"/>
</dbReference>
<evidence type="ECO:0000313" key="3">
    <source>
        <dbReference type="EMBL" id="GAA2420870.1"/>
    </source>
</evidence>
<feature type="region of interest" description="Disordered" evidence="1">
    <location>
        <begin position="51"/>
        <end position="94"/>
    </location>
</feature>
<organism evidence="3 4">
    <name type="scientific">Actinomadura vinacea</name>
    <dbReference type="NCBI Taxonomy" id="115336"/>
    <lineage>
        <taxon>Bacteria</taxon>
        <taxon>Bacillati</taxon>
        <taxon>Actinomycetota</taxon>
        <taxon>Actinomycetes</taxon>
        <taxon>Streptosporangiales</taxon>
        <taxon>Thermomonosporaceae</taxon>
        <taxon>Actinomadura</taxon>
    </lineage>
</organism>
<dbReference type="InterPro" id="IPR006311">
    <property type="entry name" value="TAT_signal"/>
</dbReference>
<name>A0ABP5W9I3_9ACTN</name>
<feature type="chain" id="PRO_5045509543" description="Ig-like domain-containing protein" evidence="2">
    <location>
        <begin position="38"/>
        <end position="252"/>
    </location>
</feature>
<proteinExistence type="predicted"/>
<evidence type="ECO:0000256" key="2">
    <source>
        <dbReference type="SAM" id="SignalP"/>
    </source>
</evidence>
<accession>A0ABP5W9I3</accession>
<sequence length="252" mass="25250">MRSVPLPRPSRRRSVLGGALVTGALTATVITALPATAAPCTLPGGNLDCSKSSPGGSSGGGIGTGGGGGGGSTGEIPTLDGLDSGGIGAQNAPPQAAAAVPTAVLAQQARDSAQFPVPQVHTSPEGRTYVRVRTGLWVEGFTTVSTEPITVDGQTIQATATPKRVEWNLGETTLTCNGAGSQNDTTCSHTYQRSSTQQPGGAYQITATIYWGVAWTCTGANCDAAGGTLEDASSPSAPTPLIVGEIQTNTQQ</sequence>
<evidence type="ECO:0000313" key="4">
    <source>
        <dbReference type="Proteomes" id="UP001501231"/>
    </source>
</evidence>
<keyword evidence="4" id="KW-1185">Reference proteome</keyword>
<evidence type="ECO:0008006" key="5">
    <source>
        <dbReference type="Google" id="ProtNLM"/>
    </source>
</evidence>
<comment type="caution">
    <text evidence="3">The sequence shown here is derived from an EMBL/GenBank/DDBJ whole genome shotgun (WGS) entry which is preliminary data.</text>
</comment>
<protein>
    <recommendedName>
        <fullName evidence="5">Ig-like domain-containing protein</fullName>
    </recommendedName>
</protein>
<keyword evidence="2" id="KW-0732">Signal</keyword>
<feature type="signal peptide" evidence="2">
    <location>
        <begin position="1"/>
        <end position="37"/>
    </location>
</feature>
<dbReference type="Proteomes" id="UP001501231">
    <property type="component" value="Unassembled WGS sequence"/>
</dbReference>